<dbReference type="STRING" id="2070753.A0A3A3AE38"/>
<reference evidence="2" key="1">
    <citation type="submission" date="2017-02" db="EMBL/GenBank/DDBJ databases">
        <authorList>
            <person name="Tafer H."/>
            <person name="Lopandic K."/>
        </authorList>
    </citation>
    <scope>NUCLEOTIDE SEQUENCE [LARGE SCALE GENOMIC DNA]</scope>
    <source>
        <strain evidence="2">CBS 366.77</strain>
    </source>
</reference>
<dbReference type="PANTHER" id="PTHR30289:SF1">
    <property type="entry name" value="PEBP (PHOSPHATIDYLETHANOLAMINE-BINDING PROTEIN) FAMILY PROTEIN"/>
    <property type="match status" value="1"/>
</dbReference>
<dbReference type="Proteomes" id="UP000266188">
    <property type="component" value="Unassembled WGS sequence"/>
</dbReference>
<evidence type="ECO:0000313" key="2">
    <source>
        <dbReference type="Proteomes" id="UP000266188"/>
    </source>
</evidence>
<dbReference type="InterPro" id="IPR049556">
    <property type="entry name" value="PhiB"/>
</dbReference>
<gene>
    <name evidence="1" type="ORF">PHISCL_00006</name>
</gene>
<sequence length="202" mass="21994">MAHIVLSQIAQSTALSLANHYDQLFIHGPAFASASNSSIIVTSPCCGPSGSDMPAQYTADGEGLFPDIQWQPSSLDQLVEYLLVIEDPDAPLPEPVVHGIYYDIPSSEHGITNDDLLPNHDAKFDNVVQGGFRYGKNYRDNIYLAPSPPPGTPHRYFYEVVALKERLGLDSLGSRPSKEELAQAIVGKVAGWGAWMGVVERK</sequence>
<dbReference type="CDD" id="cd00457">
    <property type="entry name" value="PEBP"/>
    <property type="match status" value="1"/>
</dbReference>
<dbReference type="Pfam" id="PF01161">
    <property type="entry name" value="PBP"/>
    <property type="match status" value="1"/>
</dbReference>
<proteinExistence type="predicted"/>
<dbReference type="EMBL" id="MVGC01000001">
    <property type="protein sequence ID" value="RJE27581.1"/>
    <property type="molecule type" value="Genomic_DNA"/>
</dbReference>
<protein>
    <submittedName>
        <fullName evidence="1">Phosphatidylethanolamine-binding protein</fullName>
    </submittedName>
</protein>
<organism evidence="1 2">
    <name type="scientific">Aspergillus sclerotialis</name>
    <dbReference type="NCBI Taxonomy" id="2070753"/>
    <lineage>
        <taxon>Eukaryota</taxon>
        <taxon>Fungi</taxon>
        <taxon>Dikarya</taxon>
        <taxon>Ascomycota</taxon>
        <taxon>Pezizomycotina</taxon>
        <taxon>Eurotiomycetes</taxon>
        <taxon>Eurotiomycetidae</taxon>
        <taxon>Eurotiales</taxon>
        <taxon>Aspergillaceae</taxon>
        <taxon>Aspergillus</taxon>
        <taxon>Aspergillus subgen. Polypaecilum</taxon>
    </lineage>
</organism>
<dbReference type="OrthoDB" id="10251855at2759"/>
<dbReference type="InterPro" id="IPR008914">
    <property type="entry name" value="PEBP"/>
</dbReference>
<name>A0A3A3AE38_9EURO</name>
<dbReference type="Gene3D" id="3.90.280.10">
    <property type="entry name" value="PEBP-like"/>
    <property type="match status" value="1"/>
</dbReference>
<keyword evidence="2" id="KW-1185">Reference proteome</keyword>
<dbReference type="AlphaFoldDB" id="A0A3A3AE38"/>
<evidence type="ECO:0000313" key="1">
    <source>
        <dbReference type="EMBL" id="RJE27581.1"/>
    </source>
</evidence>
<dbReference type="SUPFAM" id="SSF49777">
    <property type="entry name" value="PEBP-like"/>
    <property type="match status" value="1"/>
</dbReference>
<dbReference type="InterPro" id="IPR036610">
    <property type="entry name" value="PEBP-like_sf"/>
</dbReference>
<dbReference type="PANTHER" id="PTHR30289">
    <property type="entry name" value="UNCHARACTERIZED PROTEIN YBCL-RELATED"/>
    <property type="match status" value="1"/>
</dbReference>
<comment type="caution">
    <text evidence="1">The sequence shown here is derived from an EMBL/GenBank/DDBJ whole genome shotgun (WGS) entry which is preliminary data.</text>
</comment>
<accession>A0A3A3AE38</accession>